<dbReference type="InterPro" id="IPR005090">
    <property type="entry name" value="RepC_N"/>
</dbReference>
<dbReference type="Gene3D" id="1.10.10.10">
    <property type="entry name" value="Winged helix-like DNA-binding domain superfamily/Winged helix DNA-binding domain"/>
    <property type="match status" value="1"/>
</dbReference>
<dbReference type="InterPro" id="IPR036390">
    <property type="entry name" value="WH_DNA-bd_sf"/>
</dbReference>
<sequence>MRPFDIMHEYSSRGSTRRAAPSRAPKPAPELRWQILDDLTAARDDWGLKDRTLQVLRALLSFLPRGETTGFVVFPSNRTLSERLLGMPESTLRRHLAVLRDAGLIARRDSPNRKRFRVGRNADLTFGLDLTPLFAAAHHLRQAARQAADRRARVAQLRARIRDRMARADLSDTRRDTLRGTLRRKLDEAALTDLLATLPPETDVADSENGRHTQTSSRLQTTADDLTVAQDALEEVAGMVNRPLHTPRDVERAGELAALALGVRDAFAVARHRNGAIWATMALAHVHRRLPRLRDPDRYLHALVARAATGGFDLMASLSRPAPPLTFAPHP</sequence>
<dbReference type="EMBL" id="CXPG01000023">
    <property type="protein sequence ID" value="CTQ34632.1"/>
    <property type="molecule type" value="Genomic_DNA"/>
</dbReference>
<evidence type="ECO:0000313" key="4">
    <source>
        <dbReference type="Proteomes" id="UP000048908"/>
    </source>
</evidence>
<dbReference type="CDD" id="cd00090">
    <property type="entry name" value="HTH_ARSR"/>
    <property type="match status" value="1"/>
</dbReference>
<evidence type="ECO:0000256" key="1">
    <source>
        <dbReference type="SAM" id="MobiDB-lite"/>
    </source>
</evidence>
<dbReference type="InterPro" id="IPR011991">
    <property type="entry name" value="ArsR-like_HTH"/>
</dbReference>
<proteinExistence type="predicted"/>
<name>A0A0M6XV73_9RHOB</name>
<dbReference type="RefSeq" id="WP_144431873.1">
    <property type="nucleotide sequence ID" value="NZ_CXPG01000023.1"/>
</dbReference>
<keyword evidence="4" id="KW-1185">Reference proteome</keyword>
<reference evidence="3 4" key="1">
    <citation type="submission" date="2015-07" db="EMBL/GenBank/DDBJ databases">
        <authorList>
            <person name="Noorani M."/>
        </authorList>
    </citation>
    <scope>NUCLEOTIDE SEQUENCE [LARGE SCALE GENOMIC DNA]</scope>
    <source>
        <strain evidence="3 4">CECT 5088</strain>
    </source>
</reference>
<dbReference type="OrthoDB" id="7488837at2"/>
<dbReference type="Proteomes" id="UP000048908">
    <property type="component" value="Unassembled WGS sequence"/>
</dbReference>
<protein>
    <submittedName>
        <fullName evidence="3">Replication initiation protein RepC</fullName>
    </submittedName>
</protein>
<organism evidence="3 4">
    <name type="scientific">Jannaschia rubra</name>
    <dbReference type="NCBI Taxonomy" id="282197"/>
    <lineage>
        <taxon>Bacteria</taxon>
        <taxon>Pseudomonadati</taxon>
        <taxon>Pseudomonadota</taxon>
        <taxon>Alphaproteobacteria</taxon>
        <taxon>Rhodobacterales</taxon>
        <taxon>Roseobacteraceae</taxon>
        <taxon>Jannaschia</taxon>
    </lineage>
</organism>
<dbReference type="STRING" id="282197.SAMN04488517_11214"/>
<dbReference type="InterPro" id="IPR036388">
    <property type="entry name" value="WH-like_DNA-bd_sf"/>
</dbReference>
<accession>A0A0M6XV73</accession>
<evidence type="ECO:0000313" key="3">
    <source>
        <dbReference type="EMBL" id="CTQ34632.1"/>
    </source>
</evidence>
<dbReference type="SUPFAM" id="SSF46785">
    <property type="entry name" value="Winged helix' DNA-binding domain"/>
    <property type="match status" value="1"/>
</dbReference>
<dbReference type="Pfam" id="PF03428">
    <property type="entry name" value="RP-C"/>
    <property type="match status" value="1"/>
</dbReference>
<dbReference type="GO" id="GO:0006355">
    <property type="term" value="P:regulation of DNA-templated transcription"/>
    <property type="evidence" value="ECO:0007669"/>
    <property type="project" value="UniProtKB-ARBA"/>
</dbReference>
<gene>
    <name evidence="3" type="ORF">JAN5088_03428</name>
</gene>
<evidence type="ECO:0000259" key="2">
    <source>
        <dbReference type="Pfam" id="PF03428"/>
    </source>
</evidence>
<feature type="region of interest" description="Disordered" evidence="1">
    <location>
        <begin position="198"/>
        <end position="219"/>
    </location>
</feature>
<feature type="domain" description="Plasmid replication protein C N-terminal" evidence="2">
    <location>
        <begin position="19"/>
        <end position="162"/>
    </location>
</feature>
<dbReference type="AlphaFoldDB" id="A0A0M6XV73"/>